<dbReference type="Proteomes" id="UP000324222">
    <property type="component" value="Unassembled WGS sequence"/>
</dbReference>
<organism evidence="1 2">
    <name type="scientific">Portunus trituberculatus</name>
    <name type="common">Swimming crab</name>
    <name type="synonym">Neptunus trituberculatus</name>
    <dbReference type="NCBI Taxonomy" id="210409"/>
    <lineage>
        <taxon>Eukaryota</taxon>
        <taxon>Metazoa</taxon>
        <taxon>Ecdysozoa</taxon>
        <taxon>Arthropoda</taxon>
        <taxon>Crustacea</taxon>
        <taxon>Multicrustacea</taxon>
        <taxon>Malacostraca</taxon>
        <taxon>Eumalacostraca</taxon>
        <taxon>Eucarida</taxon>
        <taxon>Decapoda</taxon>
        <taxon>Pleocyemata</taxon>
        <taxon>Brachyura</taxon>
        <taxon>Eubrachyura</taxon>
        <taxon>Portunoidea</taxon>
        <taxon>Portunidae</taxon>
        <taxon>Portuninae</taxon>
        <taxon>Portunus</taxon>
    </lineage>
</organism>
<accession>A0A5B7HFP3</accession>
<evidence type="ECO:0000313" key="2">
    <source>
        <dbReference type="Proteomes" id="UP000324222"/>
    </source>
</evidence>
<comment type="caution">
    <text evidence="1">The sequence shown here is derived from an EMBL/GenBank/DDBJ whole genome shotgun (WGS) entry which is preliminary data.</text>
</comment>
<protein>
    <submittedName>
        <fullName evidence="1">Uncharacterized protein</fullName>
    </submittedName>
</protein>
<proteinExistence type="predicted"/>
<reference evidence="1 2" key="1">
    <citation type="submission" date="2019-05" db="EMBL/GenBank/DDBJ databases">
        <title>Another draft genome of Portunus trituberculatus and its Hox gene families provides insights of decapod evolution.</title>
        <authorList>
            <person name="Jeong J.-H."/>
            <person name="Song I."/>
            <person name="Kim S."/>
            <person name="Choi T."/>
            <person name="Kim D."/>
            <person name="Ryu S."/>
            <person name="Kim W."/>
        </authorList>
    </citation>
    <scope>NUCLEOTIDE SEQUENCE [LARGE SCALE GENOMIC DNA]</scope>
    <source>
        <tissue evidence="1">Muscle</tissue>
    </source>
</reference>
<evidence type="ECO:0000313" key="1">
    <source>
        <dbReference type="EMBL" id="MPC68097.1"/>
    </source>
</evidence>
<name>A0A5B7HFP3_PORTR</name>
<keyword evidence="2" id="KW-1185">Reference proteome</keyword>
<dbReference type="EMBL" id="VSRR010027279">
    <property type="protein sequence ID" value="MPC68097.1"/>
    <property type="molecule type" value="Genomic_DNA"/>
</dbReference>
<sequence>MMERLGEYRWCLREGLWEAGATGRKLQPHGANDPRGGHVLRVLHGFAVSRAAEELRREPRAAACCLPAAWPAKSYTPLHDLPTSQ</sequence>
<dbReference type="AlphaFoldDB" id="A0A5B7HFP3"/>
<gene>
    <name evidence="1" type="ORF">E2C01_062289</name>
</gene>